<evidence type="ECO:0000313" key="13">
    <source>
        <dbReference type="EMBL" id="SAM59864.1"/>
    </source>
</evidence>
<evidence type="ECO:0000256" key="5">
    <source>
        <dbReference type="ARBA" id="ARBA00022833"/>
    </source>
</evidence>
<dbReference type="InterPro" id="IPR045666">
    <property type="entry name" value="OpdA_N"/>
</dbReference>
<keyword evidence="2 9" id="KW-0645">Protease</keyword>
<name>A0A1C3H2Z1_9GAMM</name>
<evidence type="ECO:0000259" key="11">
    <source>
        <dbReference type="Pfam" id="PF01432"/>
    </source>
</evidence>
<dbReference type="SUPFAM" id="SSF55486">
    <property type="entry name" value="Metalloproteases ('zincins'), catalytic domain"/>
    <property type="match status" value="1"/>
</dbReference>
<dbReference type="PANTHER" id="PTHR11804">
    <property type="entry name" value="PROTEASE M3 THIMET OLIGOPEPTIDASE-RELATED"/>
    <property type="match status" value="1"/>
</dbReference>
<dbReference type="InterPro" id="IPR034005">
    <property type="entry name" value="M3A_DCP"/>
</dbReference>
<reference evidence="14" key="1">
    <citation type="submission" date="2016-04" db="EMBL/GenBank/DDBJ databases">
        <authorList>
            <person name="Tagini F."/>
        </authorList>
    </citation>
    <scope>NUCLEOTIDE SEQUENCE [LARGE SCALE GENOMIC DNA]</scope>
    <source>
        <strain evidence="14">CHUV0807</strain>
    </source>
</reference>
<dbReference type="FunFam" id="3.40.390.10:FF:000009">
    <property type="entry name" value="Oligopeptidase A"/>
    <property type="match status" value="1"/>
</dbReference>
<dbReference type="InterPro" id="IPR024079">
    <property type="entry name" value="MetalloPept_cat_dom_sf"/>
</dbReference>
<keyword evidence="5 9" id="KW-0862">Zinc</keyword>
<dbReference type="EC" id="3.4.24.70" evidence="8"/>
<keyword evidence="4 9" id="KW-0378">Hydrolase</keyword>
<dbReference type="Gene3D" id="1.20.1050.40">
    <property type="entry name" value="Endopeptidase. Chain P, domain 1"/>
    <property type="match status" value="1"/>
</dbReference>
<keyword evidence="10" id="KW-0732">Signal</keyword>
<evidence type="ECO:0000256" key="1">
    <source>
        <dbReference type="ARBA" id="ARBA00006040"/>
    </source>
</evidence>
<dbReference type="InterPro" id="IPR001567">
    <property type="entry name" value="Pept_M3A_M3B_dom"/>
</dbReference>
<dbReference type="AlphaFoldDB" id="A0A1C3H2Z1"/>
<evidence type="ECO:0000256" key="3">
    <source>
        <dbReference type="ARBA" id="ARBA00022723"/>
    </source>
</evidence>
<accession>A0A1C3H2Z1</accession>
<dbReference type="GO" id="GO:0005829">
    <property type="term" value="C:cytosol"/>
    <property type="evidence" value="ECO:0007669"/>
    <property type="project" value="UniProtKB-ARBA"/>
</dbReference>
<feature type="domain" description="Peptidase M3A/M3B catalytic" evidence="11">
    <location>
        <begin position="261"/>
        <end position="714"/>
    </location>
</feature>
<dbReference type="CDD" id="cd06456">
    <property type="entry name" value="M3A_DCP"/>
    <property type="match status" value="1"/>
</dbReference>
<dbReference type="Pfam" id="PF01432">
    <property type="entry name" value="Peptidase_M3"/>
    <property type="match status" value="1"/>
</dbReference>
<dbReference type="InterPro" id="IPR024077">
    <property type="entry name" value="Neurolysin/TOP_dom2"/>
</dbReference>
<evidence type="ECO:0000256" key="6">
    <source>
        <dbReference type="ARBA" id="ARBA00023049"/>
    </source>
</evidence>
<dbReference type="Proteomes" id="UP000190837">
    <property type="component" value="Unassembled WGS sequence"/>
</dbReference>
<feature type="domain" description="Oligopeptidase A N-terminal" evidence="12">
    <location>
        <begin position="68"/>
        <end position="186"/>
    </location>
</feature>
<sequence>MHRRQFLASSALGLAALRLSRFAYAGDAASTPLALPEALKNNPLLDFSGLPKFSAFTPADVAPAIDFLIAHNHEQVEKIAAIAAPDWDNFFVPLSDAADKLNRAWGIVVHLNNVKNSDALREAHDAALAKITDYSSWLGQHEALYQGFVKLKEAAAFAAYTPAQQKAITDALRDFRLSGIGLPADKQQTYRDVSKRLAELSSQFEKNVLDANMGWSKTLASAEALKGLTEHDLAAAKEAAESKGEQGYRLTLDYPSYSAVVTRCDDRALREEIYRAYATRASDQGPNAGKWDNSAVINEILELRHTLAQTLGFATYADYSLATKMADSPEEVLQFLTGLVQRSRAQARAETEELRRWAKETYGVDDLQPWDIAYYSEKQKNARYAVDDQTLRPYFPEAKVQEGLFAVAKKLFGIDIREKSGVDVWDPSVRFYEIYENGAHIASFYLDPYARENKNGGAWMDNAITRRRLPDGSLQKPVAYLVCNYGKPVGDQPALLRHDDAVTLFHEFGHGLHHMLTRVEVAEVSGINGVAWDAVEFPSQMMENWCWQKESLPLISAHYQTGAPLPDELLTKMLEAKNYLAARALIRQLEFGLLDFRLNYEDAGERSSFVARVMQGIRDEVSVTPDPEWARRAHSFTHIFSGGYAAGYYSYLWAEVLAADAFSRFAADGILNEATGKAYRDTVFADGGSRPPMQVFEAFMGRKPTLDALLKQRGITG</sequence>
<organism evidence="13 14">
    <name type="scientific">Cardiobacterium hominis</name>
    <dbReference type="NCBI Taxonomy" id="2718"/>
    <lineage>
        <taxon>Bacteria</taxon>
        <taxon>Pseudomonadati</taxon>
        <taxon>Pseudomonadota</taxon>
        <taxon>Gammaproteobacteria</taxon>
        <taxon>Cardiobacteriales</taxon>
        <taxon>Cardiobacteriaceae</taxon>
        <taxon>Cardiobacterium</taxon>
    </lineage>
</organism>
<evidence type="ECO:0000259" key="12">
    <source>
        <dbReference type="Pfam" id="PF19310"/>
    </source>
</evidence>
<dbReference type="GO" id="GO:0006508">
    <property type="term" value="P:proteolysis"/>
    <property type="evidence" value="ECO:0007669"/>
    <property type="project" value="UniProtKB-KW"/>
</dbReference>
<evidence type="ECO:0000256" key="10">
    <source>
        <dbReference type="SAM" id="SignalP"/>
    </source>
</evidence>
<dbReference type="Gene3D" id="3.40.390.10">
    <property type="entry name" value="Collagenase (Catalytic Domain)"/>
    <property type="match status" value="1"/>
</dbReference>
<dbReference type="GO" id="GO:0006518">
    <property type="term" value="P:peptide metabolic process"/>
    <property type="evidence" value="ECO:0007669"/>
    <property type="project" value="TreeGrafter"/>
</dbReference>
<dbReference type="Pfam" id="PF19310">
    <property type="entry name" value="TOP_N"/>
    <property type="match status" value="1"/>
</dbReference>
<feature type="chain" id="PRO_5008674790" description="oligopeptidase A" evidence="10">
    <location>
        <begin position="26"/>
        <end position="717"/>
    </location>
</feature>
<comment type="catalytic activity">
    <reaction evidence="7">
        <text>Hydrolysis of oligopeptides, with broad specificity. Gly or Ala commonly occur as P1 or P1' residues, but more distant residues are also important, as is shown by the fact that Z-Gly-Pro-Gly-|-Gly-Pro-Ala is cleaved, but not Z-(Gly)(5).</text>
        <dbReference type="EC" id="3.4.24.70"/>
    </reaction>
</comment>
<dbReference type="PANTHER" id="PTHR11804:SF84">
    <property type="entry name" value="SACCHAROLYSIN"/>
    <property type="match status" value="1"/>
</dbReference>
<dbReference type="RefSeq" id="WP_218669902.1">
    <property type="nucleotide sequence ID" value="NZ_CP171111.1"/>
</dbReference>
<keyword evidence="3 9" id="KW-0479">Metal-binding</keyword>
<keyword evidence="6 9" id="KW-0482">Metalloprotease</keyword>
<evidence type="ECO:0000256" key="2">
    <source>
        <dbReference type="ARBA" id="ARBA00022670"/>
    </source>
</evidence>
<dbReference type="GO" id="GO:0046872">
    <property type="term" value="F:metal ion binding"/>
    <property type="evidence" value="ECO:0007669"/>
    <property type="project" value="UniProtKB-UniRule"/>
</dbReference>
<evidence type="ECO:0000256" key="7">
    <source>
        <dbReference type="ARBA" id="ARBA00024603"/>
    </source>
</evidence>
<comment type="cofactor">
    <cofactor evidence="9">
        <name>Zn(2+)</name>
        <dbReference type="ChEBI" id="CHEBI:29105"/>
    </cofactor>
    <text evidence="9">Binds 1 zinc ion.</text>
</comment>
<proteinExistence type="inferred from homology"/>
<dbReference type="Gene3D" id="1.10.1370.10">
    <property type="entry name" value="Neurolysin, domain 3"/>
    <property type="match status" value="1"/>
</dbReference>
<feature type="signal peptide" evidence="10">
    <location>
        <begin position="1"/>
        <end position="25"/>
    </location>
</feature>
<dbReference type="InterPro" id="IPR045090">
    <property type="entry name" value="Pept_M3A_M3B"/>
</dbReference>
<dbReference type="InterPro" id="IPR024080">
    <property type="entry name" value="Neurolysin/TOP_N"/>
</dbReference>
<protein>
    <recommendedName>
        <fullName evidence="8">oligopeptidase A</fullName>
        <ecNumber evidence="8">3.4.24.70</ecNumber>
    </recommendedName>
</protein>
<dbReference type="GO" id="GO:0004222">
    <property type="term" value="F:metalloendopeptidase activity"/>
    <property type="evidence" value="ECO:0007669"/>
    <property type="project" value="UniProtKB-EC"/>
</dbReference>
<evidence type="ECO:0000256" key="8">
    <source>
        <dbReference type="ARBA" id="ARBA00026100"/>
    </source>
</evidence>
<gene>
    <name evidence="13" type="ORF">CHUV0807_0662</name>
</gene>
<dbReference type="NCBIfam" id="NF008159">
    <property type="entry name" value="PRK10911.1"/>
    <property type="match status" value="1"/>
</dbReference>
<evidence type="ECO:0000256" key="4">
    <source>
        <dbReference type="ARBA" id="ARBA00022801"/>
    </source>
</evidence>
<evidence type="ECO:0000313" key="14">
    <source>
        <dbReference type="Proteomes" id="UP000190837"/>
    </source>
</evidence>
<comment type="similarity">
    <text evidence="1 9">Belongs to the peptidase M3 family.</text>
</comment>
<dbReference type="EMBL" id="FKLO01000028">
    <property type="protein sequence ID" value="SAM59864.1"/>
    <property type="molecule type" value="Genomic_DNA"/>
</dbReference>
<evidence type="ECO:0000256" key="9">
    <source>
        <dbReference type="RuleBase" id="RU003435"/>
    </source>
</evidence>